<reference evidence="3 4" key="1">
    <citation type="submission" date="2018-11" db="EMBL/GenBank/DDBJ databases">
        <title>Pseudaminobacter arsenicus sp. nov., an arsenic-resistant bacterium isolated from arsenic-rich aquifers.</title>
        <authorList>
            <person name="Mu Y."/>
        </authorList>
    </citation>
    <scope>NUCLEOTIDE SEQUENCE [LARGE SCALE GENOMIC DNA]</scope>
    <source>
        <strain evidence="3 4">CB3</strain>
    </source>
</reference>
<keyword evidence="4" id="KW-1185">Reference proteome</keyword>
<evidence type="ECO:0000313" key="4">
    <source>
        <dbReference type="Proteomes" id="UP000281647"/>
    </source>
</evidence>
<accession>A0A432V828</accession>
<dbReference type="AlphaFoldDB" id="A0A432V828"/>
<dbReference type="PANTHER" id="PTHR34704">
    <property type="entry name" value="ATPASE"/>
    <property type="match status" value="1"/>
</dbReference>
<dbReference type="SUPFAM" id="SSF52980">
    <property type="entry name" value="Restriction endonuclease-like"/>
    <property type="match status" value="1"/>
</dbReference>
<feature type="domain" description="DUF234" evidence="2">
    <location>
        <begin position="314"/>
        <end position="403"/>
    </location>
</feature>
<dbReference type="InterPro" id="IPR011579">
    <property type="entry name" value="ATPase_dom"/>
</dbReference>
<sequence length="479" mass="53560">MFVGRRRELARLDEELSRGRASLIVVSGRRRVGKSRLLLEAVQNRRKVFFQAARVSSELNLDAFKRQVSASIGPSPVLDGIADWEGVFHYVSQLSTKNHGNVVVVIDEFPYITDSDKSLPSVLQRFWDAEIHKGGGIKLILCGSSISQMDELFAERNPLYGRATMQMNVKPLPLRDAAMFFPDYSAEDLVVAHAVFGGMPYYLQLCDHQADLRTNVINLLLSETGALVDEPNTLLQSELRDPAFYSSILSAVAQGCTTTNEVAGRVGRSDTRSLGPYLETLRRLDLISVSKSMDASEKVRNLRLTINDRLIAFWHWFVRPNLTAIAEGNGYEVYDSIIAAKLPEYMGTAFERICLDYTKQFAKEIMGSSTQEVGQIWSADYDIDVSGRLIDGAFFYGECKWRSARVDLGMVNTLKKRADLTEYGRGHPGKQFLFFSRSGFKPEVEELVRSDASVHLLGLDDLAYYPSAKPQAVPTGDKP</sequence>
<dbReference type="Gene3D" id="3.40.50.300">
    <property type="entry name" value="P-loop containing nucleotide triphosphate hydrolases"/>
    <property type="match status" value="1"/>
</dbReference>
<dbReference type="Pfam" id="PF03008">
    <property type="entry name" value="DUF234"/>
    <property type="match status" value="1"/>
</dbReference>
<proteinExistence type="predicted"/>
<dbReference type="GO" id="GO:0005524">
    <property type="term" value="F:ATP binding"/>
    <property type="evidence" value="ECO:0007669"/>
    <property type="project" value="UniProtKB-KW"/>
</dbReference>
<protein>
    <submittedName>
        <fullName evidence="3">ATP-binding protein</fullName>
    </submittedName>
</protein>
<dbReference type="InterPro" id="IPR027417">
    <property type="entry name" value="P-loop_NTPase"/>
</dbReference>
<dbReference type="SUPFAM" id="SSF52540">
    <property type="entry name" value="P-loop containing nucleoside triphosphate hydrolases"/>
    <property type="match status" value="1"/>
</dbReference>
<dbReference type="OrthoDB" id="9801758at2"/>
<feature type="domain" description="ATPase" evidence="1">
    <location>
        <begin position="2"/>
        <end position="204"/>
    </location>
</feature>
<evidence type="ECO:0000259" key="1">
    <source>
        <dbReference type="Pfam" id="PF01637"/>
    </source>
</evidence>
<gene>
    <name evidence="3" type="ORF">EET67_09400</name>
</gene>
<keyword evidence="3" id="KW-0547">Nucleotide-binding</keyword>
<keyword evidence="3" id="KW-0067">ATP-binding</keyword>
<dbReference type="Pfam" id="PF01637">
    <property type="entry name" value="ATPase_2"/>
    <property type="match status" value="1"/>
</dbReference>
<dbReference type="PANTHER" id="PTHR34704:SF1">
    <property type="entry name" value="ATPASE"/>
    <property type="match status" value="1"/>
</dbReference>
<name>A0A432V828_9HYPH</name>
<organism evidence="3 4">
    <name type="scientific">Borborobacter arsenicus</name>
    <dbReference type="NCBI Taxonomy" id="1851146"/>
    <lineage>
        <taxon>Bacteria</taxon>
        <taxon>Pseudomonadati</taxon>
        <taxon>Pseudomonadota</taxon>
        <taxon>Alphaproteobacteria</taxon>
        <taxon>Hyphomicrobiales</taxon>
        <taxon>Phyllobacteriaceae</taxon>
        <taxon>Borborobacter</taxon>
    </lineage>
</organism>
<evidence type="ECO:0000313" key="3">
    <source>
        <dbReference type="EMBL" id="RUM98325.1"/>
    </source>
</evidence>
<comment type="caution">
    <text evidence="3">The sequence shown here is derived from an EMBL/GenBank/DDBJ whole genome shotgun (WGS) entry which is preliminary data.</text>
</comment>
<dbReference type="InterPro" id="IPR004256">
    <property type="entry name" value="DUF234"/>
</dbReference>
<dbReference type="InterPro" id="IPR011335">
    <property type="entry name" value="Restrct_endonuc-II-like"/>
</dbReference>
<dbReference type="EMBL" id="RKST01000007">
    <property type="protein sequence ID" value="RUM98325.1"/>
    <property type="molecule type" value="Genomic_DNA"/>
</dbReference>
<dbReference type="Proteomes" id="UP000281647">
    <property type="component" value="Unassembled WGS sequence"/>
</dbReference>
<evidence type="ECO:0000259" key="2">
    <source>
        <dbReference type="Pfam" id="PF03008"/>
    </source>
</evidence>